<protein>
    <submittedName>
        <fullName evidence="6">Helix-turn-helix transcriptional regulator</fullName>
    </submittedName>
</protein>
<keyword evidence="1" id="KW-0805">Transcription regulation</keyword>
<evidence type="ECO:0000313" key="7">
    <source>
        <dbReference type="Proteomes" id="UP000663937"/>
    </source>
</evidence>
<accession>A0A8A4ZJP8</accession>
<reference evidence="6" key="1">
    <citation type="submission" date="2021-03" db="EMBL/GenBank/DDBJ databases">
        <title>Pengzhenrongella sicca gen. nov., sp. nov., a new member of suborder Micrococcineae isolated from High-Arctic tundra soil.</title>
        <authorList>
            <person name="Peng F."/>
        </authorList>
    </citation>
    <scope>NUCLEOTIDE SEQUENCE</scope>
    <source>
        <strain evidence="6">LRZ-2</strain>
    </source>
</reference>
<dbReference type="SMART" id="SM00418">
    <property type="entry name" value="HTH_ARSR"/>
    <property type="match status" value="1"/>
</dbReference>
<dbReference type="GO" id="GO:0003700">
    <property type="term" value="F:DNA-binding transcription factor activity"/>
    <property type="evidence" value="ECO:0007669"/>
    <property type="project" value="InterPro"/>
</dbReference>
<keyword evidence="2" id="KW-0238">DNA-binding</keyword>
<keyword evidence="3" id="KW-0804">Transcription</keyword>
<dbReference type="InterPro" id="IPR036388">
    <property type="entry name" value="WH-like_DNA-bd_sf"/>
</dbReference>
<evidence type="ECO:0000259" key="5">
    <source>
        <dbReference type="PROSITE" id="PS50987"/>
    </source>
</evidence>
<evidence type="ECO:0000256" key="3">
    <source>
        <dbReference type="ARBA" id="ARBA00023163"/>
    </source>
</evidence>
<dbReference type="AlphaFoldDB" id="A0A8A4ZJP8"/>
<dbReference type="Proteomes" id="UP000663937">
    <property type="component" value="Chromosome"/>
</dbReference>
<dbReference type="PANTHER" id="PTHR43132:SF2">
    <property type="entry name" value="ARSENICAL RESISTANCE OPERON REPRESSOR ARSR-RELATED"/>
    <property type="match status" value="1"/>
</dbReference>
<feature type="domain" description="HTH arsR-type" evidence="5">
    <location>
        <begin position="8"/>
        <end position="102"/>
    </location>
</feature>
<dbReference type="EMBL" id="CP071868">
    <property type="protein sequence ID" value="QTE30757.1"/>
    <property type="molecule type" value="Genomic_DNA"/>
</dbReference>
<dbReference type="CDD" id="cd00090">
    <property type="entry name" value="HTH_ARSR"/>
    <property type="match status" value="1"/>
</dbReference>
<dbReference type="InterPro" id="IPR036390">
    <property type="entry name" value="WH_DNA-bd_sf"/>
</dbReference>
<sequence length="150" mass="15557">MPHAAPGNDAPLNELKADLFKALGHPVRVRTLELLAAGELPVSRLLIETRTEASNLSQHLSVLRRAGVVAARREGNAVHYRLADTAVSPLLAAAQAVLVRTLSANRAVLDGLDGLAGITTPGVPGLPVAPGAPGPEPAAHRRTAYRSLPA</sequence>
<evidence type="ECO:0000256" key="4">
    <source>
        <dbReference type="SAM" id="MobiDB-lite"/>
    </source>
</evidence>
<dbReference type="InterPro" id="IPR001845">
    <property type="entry name" value="HTH_ArsR_DNA-bd_dom"/>
</dbReference>
<feature type="region of interest" description="Disordered" evidence="4">
    <location>
        <begin position="126"/>
        <end position="150"/>
    </location>
</feature>
<dbReference type="PRINTS" id="PR00778">
    <property type="entry name" value="HTHARSR"/>
</dbReference>
<keyword evidence="7" id="KW-1185">Reference proteome</keyword>
<dbReference type="Gene3D" id="1.10.10.10">
    <property type="entry name" value="Winged helix-like DNA-binding domain superfamily/Winged helix DNA-binding domain"/>
    <property type="match status" value="1"/>
</dbReference>
<dbReference type="RefSeq" id="WP_227425127.1">
    <property type="nucleotide sequence ID" value="NZ_CP071868.1"/>
</dbReference>
<dbReference type="NCBIfam" id="NF033788">
    <property type="entry name" value="HTH_metalloreg"/>
    <property type="match status" value="1"/>
</dbReference>
<evidence type="ECO:0000313" key="6">
    <source>
        <dbReference type="EMBL" id="QTE30757.1"/>
    </source>
</evidence>
<gene>
    <name evidence="6" type="ORF">J4E96_07395</name>
</gene>
<evidence type="ECO:0000256" key="2">
    <source>
        <dbReference type="ARBA" id="ARBA00023125"/>
    </source>
</evidence>
<dbReference type="InterPro" id="IPR011991">
    <property type="entry name" value="ArsR-like_HTH"/>
</dbReference>
<proteinExistence type="predicted"/>
<dbReference type="KEGG" id="psic:J4E96_07395"/>
<dbReference type="PANTHER" id="PTHR43132">
    <property type="entry name" value="ARSENICAL RESISTANCE OPERON REPRESSOR ARSR-RELATED"/>
    <property type="match status" value="1"/>
</dbReference>
<dbReference type="PROSITE" id="PS50987">
    <property type="entry name" value="HTH_ARSR_2"/>
    <property type="match status" value="1"/>
</dbReference>
<dbReference type="InterPro" id="IPR051011">
    <property type="entry name" value="Metal_resp_trans_reg"/>
</dbReference>
<dbReference type="GO" id="GO:0003677">
    <property type="term" value="F:DNA binding"/>
    <property type="evidence" value="ECO:0007669"/>
    <property type="project" value="UniProtKB-KW"/>
</dbReference>
<dbReference type="SUPFAM" id="SSF46785">
    <property type="entry name" value="Winged helix' DNA-binding domain"/>
    <property type="match status" value="1"/>
</dbReference>
<evidence type="ECO:0000256" key="1">
    <source>
        <dbReference type="ARBA" id="ARBA00023015"/>
    </source>
</evidence>
<dbReference type="Pfam" id="PF01022">
    <property type="entry name" value="HTH_5"/>
    <property type="match status" value="1"/>
</dbReference>
<organism evidence="6 7">
    <name type="scientific">Pengzhenrongella sicca</name>
    <dbReference type="NCBI Taxonomy" id="2819238"/>
    <lineage>
        <taxon>Bacteria</taxon>
        <taxon>Bacillati</taxon>
        <taxon>Actinomycetota</taxon>
        <taxon>Actinomycetes</taxon>
        <taxon>Micrococcales</taxon>
        <taxon>Pengzhenrongella</taxon>
    </lineage>
</organism>
<name>A0A8A4ZJP8_9MICO</name>